<evidence type="ECO:0000313" key="3">
    <source>
        <dbReference type="Proteomes" id="UP001176429"/>
    </source>
</evidence>
<feature type="region of interest" description="Disordered" evidence="1">
    <location>
        <begin position="1"/>
        <end position="30"/>
    </location>
</feature>
<protein>
    <submittedName>
        <fullName evidence="2">DeoR family transcriptional regulator</fullName>
    </submittedName>
</protein>
<dbReference type="Proteomes" id="UP001176429">
    <property type="component" value="Unassembled WGS sequence"/>
</dbReference>
<organism evidence="2 3">
    <name type="scientific">Hymenobacter aranciens</name>
    <dbReference type="NCBI Taxonomy" id="3063996"/>
    <lineage>
        <taxon>Bacteria</taxon>
        <taxon>Pseudomonadati</taxon>
        <taxon>Bacteroidota</taxon>
        <taxon>Cytophagia</taxon>
        <taxon>Cytophagales</taxon>
        <taxon>Hymenobacteraceae</taxon>
        <taxon>Hymenobacter</taxon>
    </lineage>
</organism>
<reference evidence="2" key="1">
    <citation type="submission" date="2023-07" db="EMBL/GenBank/DDBJ databases">
        <authorList>
            <person name="Kim M.K."/>
        </authorList>
    </citation>
    <scope>NUCLEOTIDE SEQUENCE</scope>
    <source>
        <strain evidence="2">ASUV-10-1</strain>
    </source>
</reference>
<evidence type="ECO:0000313" key="2">
    <source>
        <dbReference type="EMBL" id="MDO7877667.1"/>
    </source>
</evidence>
<dbReference type="EMBL" id="JAUQSY010000023">
    <property type="protein sequence ID" value="MDO7877667.1"/>
    <property type="molecule type" value="Genomic_DNA"/>
</dbReference>
<proteinExistence type="predicted"/>
<gene>
    <name evidence="2" type="ORF">Q5H93_23205</name>
</gene>
<name>A0ABT9BHD4_9BACT</name>
<dbReference type="RefSeq" id="WP_305009121.1">
    <property type="nucleotide sequence ID" value="NZ_JAUQSY010000023.1"/>
</dbReference>
<sequence>MGQTLLATITSEAHPQSGQKHRSSGNFSTEGMPSGTKYILFTVQPSGSDNPNAIHFDVMQDKSAAIDPTRYANMYNNSQGSYLEPQRSLYIANPTGATANFTVSVYAVTA</sequence>
<keyword evidence="3" id="KW-1185">Reference proteome</keyword>
<accession>A0ABT9BHD4</accession>
<comment type="caution">
    <text evidence="2">The sequence shown here is derived from an EMBL/GenBank/DDBJ whole genome shotgun (WGS) entry which is preliminary data.</text>
</comment>
<evidence type="ECO:0000256" key="1">
    <source>
        <dbReference type="SAM" id="MobiDB-lite"/>
    </source>
</evidence>